<keyword evidence="1" id="KW-1133">Transmembrane helix</keyword>
<evidence type="ECO:0000313" key="2">
    <source>
        <dbReference type="EMBL" id="MBB5058469.1"/>
    </source>
</evidence>
<evidence type="ECO:0000256" key="1">
    <source>
        <dbReference type="SAM" id="Phobius"/>
    </source>
</evidence>
<dbReference type="PANTHER" id="PTHR30441">
    <property type="entry name" value="DUF748 DOMAIN-CONTAINING PROTEIN"/>
    <property type="match status" value="1"/>
</dbReference>
<proteinExistence type="predicted"/>
<gene>
    <name evidence="2" type="ORF">HDF16_003183</name>
</gene>
<reference evidence="2 3" key="1">
    <citation type="submission" date="2020-08" db="EMBL/GenBank/DDBJ databases">
        <title>Genomic Encyclopedia of Type Strains, Phase IV (KMG-V): Genome sequencing to study the core and pangenomes of soil and plant-associated prokaryotes.</title>
        <authorList>
            <person name="Whitman W."/>
        </authorList>
    </citation>
    <scope>NUCLEOTIDE SEQUENCE [LARGE SCALE GENOMIC DNA]</scope>
    <source>
        <strain evidence="2 3">M8UP14</strain>
    </source>
</reference>
<sequence length="547" mass="59450">MEGSSAPMETRHKPLWRRWWFIMITVVVVAGAVTGIAFWAKYKYLRAHADQMLRDRIVASLSARFNSPVELDSFHLDIGPTIHATGAGLRILYLAGPTKPDANPNNPAPMISVDHFEFETNFKALLEPTTRIVTVHVTGLDLHVPPHGMGHIPRHLDNPNPKKQPKISLVFDKIICENSRLVIETTKPGKLPLVFNLANITLTDVGASKPLLYDAVLTNARPVGQIHSTGHFGPWQADDPRDTPIDGDYSFTNADLGPFKGIAGILSSTGKFKGKLDHINVEGVTDVPDFRLDISDHPVPLHTEFTAIVNGTTGDTTLTRVDARLQKSVFHCSGSVMRVGVPETGVTGHDIELDVVMNKGRMEDVLTLATKTAPPVLEGFLSLHQKLSIPPGKETVAKRMKLAGTFSVDQASFGNPSMQLKINEMSMRAQGNPKAANAQDATPVASSVSGEFAQANGTMHFSTLDYTIPGAVIRLEGTYTLPGNSFDFQGVVRTDATASHMTTGWKSMLLKAVDPLLKKNGAGLEIPITIKGTKADPHFGIDMKKMF</sequence>
<keyword evidence="1" id="KW-0472">Membrane</keyword>
<dbReference type="GO" id="GO:0005886">
    <property type="term" value="C:plasma membrane"/>
    <property type="evidence" value="ECO:0007669"/>
    <property type="project" value="TreeGrafter"/>
</dbReference>
<dbReference type="RefSeq" id="WP_221312784.1">
    <property type="nucleotide sequence ID" value="NZ_JACHIP010000004.1"/>
</dbReference>
<accession>A0A7W7ZF63</accession>
<dbReference type="InterPro" id="IPR052894">
    <property type="entry name" value="AsmA-related"/>
</dbReference>
<organism evidence="2 3">
    <name type="scientific">Granulicella aggregans</name>
    <dbReference type="NCBI Taxonomy" id="474949"/>
    <lineage>
        <taxon>Bacteria</taxon>
        <taxon>Pseudomonadati</taxon>
        <taxon>Acidobacteriota</taxon>
        <taxon>Terriglobia</taxon>
        <taxon>Terriglobales</taxon>
        <taxon>Acidobacteriaceae</taxon>
        <taxon>Granulicella</taxon>
    </lineage>
</organism>
<dbReference type="AlphaFoldDB" id="A0A7W7ZF63"/>
<comment type="caution">
    <text evidence="2">The sequence shown here is derived from an EMBL/GenBank/DDBJ whole genome shotgun (WGS) entry which is preliminary data.</text>
</comment>
<evidence type="ECO:0008006" key="4">
    <source>
        <dbReference type="Google" id="ProtNLM"/>
    </source>
</evidence>
<protein>
    <recommendedName>
        <fullName evidence="4">AsmA-like C-terminal domain-containing protein</fullName>
    </recommendedName>
</protein>
<keyword evidence="1" id="KW-0812">Transmembrane</keyword>
<dbReference type="EMBL" id="JACHIP010000004">
    <property type="protein sequence ID" value="MBB5058469.1"/>
    <property type="molecule type" value="Genomic_DNA"/>
</dbReference>
<dbReference type="Proteomes" id="UP000540989">
    <property type="component" value="Unassembled WGS sequence"/>
</dbReference>
<dbReference type="PANTHER" id="PTHR30441:SF8">
    <property type="entry name" value="DUF748 DOMAIN-CONTAINING PROTEIN"/>
    <property type="match status" value="1"/>
</dbReference>
<feature type="transmembrane region" description="Helical" evidence="1">
    <location>
        <begin position="20"/>
        <end position="40"/>
    </location>
</feature>
<dbReference type="GO" id="GO:0090313">
    <property type="term" value="P:regulation of protein targeting to membrane"/>
    <property type="evidence" value="ECO:0007669"/>
    <property type="project" value="TreeGrafter"/>
</dbReference>
<evidence type="ECO:0000313" key="3">
    <source>
        <dbReference type="Proteomes" id="UP000540989"/>
    </source>
</evidence>
<name>A0A7W7ZF63_9BACT</name>
<keyword evidence="3" id="KW-1185">Reference proteome</keyword>